<feature type="domain" description="F-box" evidence="1">
    <location>
        <begin position="5"/>
        <end position="51"/>
    </location>
</feature>
<dbReference type="AlphaFoldDB" id="A0AAW1X843"/>
<evidence type="ECO:0000313" key="2">
    <source>
        <dbReference type="EMBL" id="KAK9933136.1"/>
    </source>
</evidence>
<dbReference type="Pfam" id="PF03478">
    <property type="entry name" value="Beta-prop_KIB1-4"/>
    <property type="match status" value="1"/>
</dbReference>
<dbReference type="Proteomes" id="UP001457282">
    <property type="component" value="Unassembled WGS sequence"/>
</dbReference>
<protein>
    <recommendedName>
        <fullName evidence="1">F-box domain-containing protein</fullName>
    </recommendedName>
</protein>
<gene>
    <name evidence="2" type="ORF">M0R45_020344</name>
</gene>
<keyword evidence="3" id="KW-1185">Reference proteome</keyword>
<dbReference type="InterPro" id="IPR036047">
    <property type="entry name" value="F-box-like_dom_sf"/>
</dbReference>
<evidence type="ECO:0000313" key="3">
    <source>
        <dbReference type="Proteomes" id="UP001457282"/>
    </source>
</evidence>
<evidence type="ECO:0000259" key="1">
    <source>
        <dbReference type="PROSITE" id="PS50181"/>
    </source>
</evidence>
<dbReference type="CDD" id="cd09917">
    <property type="entry name" value="F-box_SF"/>
    <property type="match status" value="2"/>
</dbReference>
<dbReference type="PROSITE" id="PS50181">
    <property type="entry name" value="FBOX"/>
    <property type="match status" value="1"/>
</dbReference>
<dbReference type="PANTHER" id="PTHR33110">
    <property type="entry name" value="F-BOX/KELCH-REPEAT PROTEIN-RELATED"/>
    <property type="match status" value="1"/>
</dbReference>
<sequence>MVDLCYSWSDPPIDILCEVANRLPYEDLVRFAAVCKSWRVIIYRVHLQQRSPLGMPYLMSYILCEVASRLPYEDLVRFAAVCKSWRVIIYRVHLQQRSPLRMPCLMSYLYHQNNHRVSFFDISVQKSYHIELKVVREELTTFLQLDSKYGWSILGKKGCKSKPALVLYNPFTNEIIQLPQLNSSTNSVRKATFTSPPTCPDCVVLVLLEEEEEGCIIGTCKPGDQIWRFHKTGGFKDWGVVKNVTYLNGIFCFLIRSSQPWSVVLGTLDVALEEDSVDMDYASITVVQEEYRYAEDLLLVESDGELLLAVIRTFGGAKPSYWNVYRFDWSRKDWTRVLGLGNQVLIFRQWWFNSSVSIACPTSGEESKFANMIFCDGVGGTHSFTCTSQDGVWIKKP</sequence>
<dbReference type="InterPro" id="IPR001810">
    <property type="entry name" value="F-box_dom"/>
</dbReference>
<dbReference type="SMART" id="SM00256">
    <property type="entry name" value="FBOX"/>
    <property type="match status" value="2"/>
</dbReference>
<accession>A0AAW1X843</accession>
<comment type="caution">
    <text evidence="2">The sequence shown here is derived from an EMBL/GenBank/DDBJ whole genome shotgun (WGS) entry which is preliminary data.</text>
</comment>
<reference evidence="2 3" key="1">
    <citation type="journal article" date="2023" name="G3 (Bethesda)">
        <title>A chromosome-length genome assembly and annotation of blackberry (Rubus argutus, cv. 'Hillquist').</title>
        <authorList>
            <person name="Bruna T."/>
            <person name="Aryal R."/>
            <person name="Dudchenko O."/>
            <person name="Sargent D.J."/>
            <person name="Mead D."/>
            <person name="Buti M."/>
            <person name="Cavallini A."/>
            <person name="Hytonen T."/>
            <person name="Andres J."/>
            <person name="Pham M."/>
            <person name="Weisz D."/>
            <person name="Mascagni F."/>
            <person name="Usai G."/>
            <person name="Natali L."/>
            <person name="Bassil N."/>
            <person name="Fernandez G.E."/>
            <person name="Lomsadze A."/>
            <person name="Armour M."/>
            <person name="Olukolu B."/>
            <person name="Poorten T."/>
            <person name="Britton C."/>
            <person name="Davik J."/>
            <person name="Ashrafi H."/>
            <person name="Aiden E.L."/>
            <person name="Borodovsky M."/>
            <person name="Worthington M."/>
        </authorList>
    </citation>
    <scope>NUCLEOTIDE SEQUENCE [LARGE SCALE GENOMIC DNA]</scope>
    <source>
        <strain evidence="2">PI 553951</strain>
    </source>
</reference>
<name>A0AAW1X843_RUBAR</name>
<organism evidence="2 3">
    <name type="scientific">Rubus argutus</name>
    <name type="common">Southern blackberry</name>
    <dbReference type="NCBI Taxonomy" id="59490"/>
    <lineage>
        <taxon>Eukaryota</taxon>
        <taxon>Viridiplantae</taxon>
        <taxon>Streptophyta</taxon>
        <taxon>Embryophyta</taxon>
        <taxon>Tracheophyta</taxon>
        <taxon>Spermatophyta</taxon>
        <taxon>Magnoliopsida</taxon>
        <taxon>eudicotyledons</taxon>
        <taxon>Gunneridae</taxon>
        <taxon>Pentapetalae</taxon>
        <taxon>rosids</taxon>
        <taxon>fabids</taxon>
        <taxon>Rosales</taxon>
        <taxon>Rosaceae</taxon>
        <taxon>Rosoideae</taxon>
        <taxon>Rosoideae incertae sedis</taxon>
        <taxon>Rubus</taxon>
    </lineage>
</organism>
<dbReference type="SUPFAM" id="SSF81383">
    <property type="entry name" value="F-box domain"/>
    <property type="match status" value="2"/>
</dbReference>
<dbReference type="EMBL" id="JBEDUW010000004">
    <property type="protein sequence ID" value="KAK9933136.1"/>
    <property type="molecule type" value="Genomic_DNA"/>
</dbReference>
<proteinExistence type="predicted"/>
<dbReference type="Pfam" id="PF00646">
    <property type="entry name" value="F-box"/>
    <property type="match status" value="2"/>
</dbReference>
<dbReference type="Gene3D" id="1.20.1280.50">
    <property type="match status" value="2"/>
</dbReference>
<dbReference type="InterPro" id="IPR005174">
    <property type="entry name" value="KIB1-4_b-propeller"/>
</dbReference>